<dbReference type="PROSITE" id="PS50893">
    <property type="entry name" value="ABC_TRANSPORTER_2"/>
    <property type="match status" value="1"/>
</dbReference>
<dbReference type="Pfam" id="PF00005">
    <property type="entry name" value="ABC_tran"/>
    <property type="match status" value="1"/>
</dbReference>
<proteinExistence type="predicted"/>
<evidence type="ECO:0000313" key="11">
    <source>
        <dbReference type="Proteomes" id="UP001597237"/>
    </source>
</evidence>
<protein>
    <submittedName>
        <fullName evidence="10">ABC transporter ATP-binding protein</fullName>
    </submittedName>
</protein>
<dbReference type="InterPro" id="IPR027417">
    <property type="entry name" value="P-loop_NTPase"/>
</dbReference>
<organism evidence="10 11">
    <name type="scientific">Phenylobacterium terrae</name>
    <dbReference type="NCBI Taxonomy" id="2665495"/>
    <lineage>
        <taxon>Bacteria</taxon>
        <taxon>Pseudomonadati</taxon>
        <taxon>Pseudomonadota</taxon>
        <taxon>Alphaproteobacteria</taxon>
        <taxon>Caulobacterales</taxon>
        <taxon>Caulobacteraceae</taxon>
        <taxon>Phenylobacterium</taxon>
    </lineage>
</organism>
<dbReference type="PANTHER" id="PTHR24221:SF646">
    <property type="entry name" value="HAEMOLYSIN SECRETION ATP-BINDING PROTEIN"/>
    <property type="match status" value="1"/>
</dbReference>
<dbReference type="GO" id="GO:0005524">
    <property type="term" value="F:ATP binding"/>
    <property type="evidence" value="ECO:0007669"/>
    <property type="project" value="UniProtKB-KW"/>
</dbReference>
<dbReference type="SMART" id="SM00382">
    <property type="entry name" value="AAA"/>
    <property type="match status" value="1"/>
</dbReference>
<dbReference type="PANTHER" id="PTHR24221">
    <property type="entry name" value="ATP-BINDING CASSETTE SUB-FAMILY B"/>
    <property type="match status" value="1"/>
</dbReference>
<comment type="caution">
    <text evidence="10">The sequence shown here is derived from an EMBL/GenBank/DDBJ whole genome shotgun (WGS) entry which is preliminary data.</text>
</comment>
<feature type="transmembrane region" description="Helical" evidence="7">
    <location>
        <begin position="156"/>
        <end position="175"/>
    </location>
</feature>
<evidence type="ECO:0000256" key="7">
    <source>
        <dbReference type="SAM" id="Phobius"/>
    </source>
</evidence>
<dbReference type="PROSITE" id="PS00211">
    <property type="entry name" value="ABC_TRANSPORTER_1"/>
    <property type="match status" value="1"/>
</dbReference>
<feature type="transmembrane region" description="Helical" evidence="7">
    <location>
        <begin position="103"/>
        <end position="125"/>
    </location>
</feature>
<evidence type="ECO:0000313" key="10">
    <source>
        <dbReference type="EMBL" id="MFD1782689.1"/>
    </source>
</evidence>
<evidence type="ECO:0000259" key="8">
    <source>
        <dbReference type="PROSITE" id="PS50893"/>
    </source>
</evidence>
<dbReference type="SUPFAM" id="SSF52540">
    <property type="entry name" value="P-loop containing nucleoside triphosphate hydrolases"/>
    <property type="match status" value="1"/>
</dbReference>
<feature type="transmembrane region" description="Helical" evidence="7">
    <location>
        <begin position="195"/>
        <end position="220"/>
    </location>
</feature>
<dbReference type="SUPFAM" id="SSF90123">
    <property type="entry name" value="ABC transporter transmembrane region"/>
    <property type="match status" value="1"/>
</dbReference>
<gene>
    <name evidence="10" type="ORF">ACFSC0_04730</name>
</gene>
<dbReference type="InterPro" id="IPR017871">
    <property type="entry name" value="ABC_transporter-like_CS"/>
</dbReference>
<feature type="transmembrane region" description="Helical" evidence="7">
    <location>
        <begin position="76"/>
        <end position="97"/>
    </location>
</feature>
<dbReference type="PROSITE" id="PS50929">
    <property type="entry name" value="ABC_TM1F"/>
    <property type="match status" value="1"/>
</dbReference>
<dbReference type="Proteomes" id="UP001597237">
    <property type="component" value="Unassembled WGS sequence"/>
</dbReference>
<dbReference type="InterPro" id="IPR003593">
    <property type="entry name" value="AAA+_ATPase"/>
</dbReference>
<feature type="transmembrane region" description="Helical" evidence="7">
    <location>
        <begin position="260"/>
        <end position="280"/>
    </location>
</feature>
<evidence type="ECO:0000256" key="3">
    <source>
        <dbReference type="ARBA" id="ARBA00022741"/>
    </source>
</evidence>
<evidence type="ECO:0000256" key="4">
    <source>
        <dbReference type="ARBA" id="ARBA00022840"/>
    </source>
</evidence>
<feature type="transmembrane region" description="Helical" evidence="7">
    <location>
        <begin position="333"/>
        <end position="354"/>
    </location>
</feature>
<feature type="transmembrane region" description="Helical" evidence="7">
    <location>
        <begin position="360"/>
        <end position="379"/>
    </location>
</feature>
<dbReference type="EMBL" id="JBHUEY010000001">
    <property type="protein sequence ID" value="MFD1782689.1"/>
    <property type="molecule type" value="Genomic_DNA"/>
</dbReference>
<evidence type="ECO:0000256" key="5">
    <source>
        <dbReference type="ARBA" id="ARBA00022989"/>
    </source>
</evidence>
<reference evidence="11" key="1">
    <citation type="journal article" date="2019" name="Int. J. Syst. Evol. Microbiol.">
        <title>The Global Catalogue of Microorganisms (GCM) 10K type strain sequencing project: providing services to taxonomists for standard genome sequencing and annotation.</title>
        <authorList>
            <consortium name="The Broad Institute Genomics Platform"/>
            <consortium name="The Broad Institute Genome Sequencing Center for Infectious Disease"/>
            <person name="Wu L."/>
            <person name="Ma J."/>
        </authorList>
    </citation>
    <scope>NUCLEOTIDE SEQUENCE [LARGE SCALE GENOMIC DNA]</scope>
    <source>
        <strain evidence="11">DFY28</strain>
    </source>
</reference>
<feature type="transmembrane region" description="Helical" evidence="7">
    <location>
        <begin position="132"/>
        <end position="150"/>
    </location>
</feature>
<dbReference type="InterPro" id="IPR011527">
    <property type="entry name" value="ABC1_TM_dom"/>
</dbReference>
<dbReference type="CDD" id="cd07346">
    <property type="entry name" value="ABC_6TM_exporters"/>
    <property type="match status" value="1"/>
</dbReference>
<keyword evidence="2 7" id="KW-0812">Transmembrane</keyword>
<accession>A0ABW4MY86</accession>
<keyword evidence="5 7" id="KW-1133">Transmembrane helix</keyword>
<keyword evidence="3" id="KW-0547">Nucleotide-binding</keyword>
<evidence type="ECO:0000256" key="2">
    <source>
        <dbReference type="ARBA" id="ARBA00022692"/>
    </source>
</evidence>
<feature type="transmembrane region" description="Helical" evidence="7">
    <location>
        <begin position="474"/>
        <end position="492"/>
    </location>
</feature>
<name>A0ABW4MY86_9CAUL</name>
<evidence type="ECO:0000256" key="1">
    <source>
        <dbReference type="ARBA" id="ARBA00004651"/>
    </source>
</evidence>
<dbReference type="InterPro" id="IPR036640">
    <property type="entry name" value="ABC1_TM_sf"/>
</dbReference>
<feature type="domain" description="ABC transporter" evidence="8">
    <location>
        <begin position="555"/>
        <end position="789"/>
    </location>
</feature>
<dbReference type="InterPro" id="IPR039421">
    <property type="entry name" value="Type_1_exporter"/>
</dbReference>
<dbReference type="InterPro" id="IPR003439">
    <property type="entry name" value="ABC_transporter-like_ATP-bd"/>
</dbReference>
<feature type="domain" description="ABC transmembrane type-1" evidence="9">
    <location>
        <begin position="250"/>
        <end position="469"/>
    </location>
</feature>
<keyword evidence="11" id="KW-1185">Reference proteome</keyword>
<comment type="subcellular location">
    <subcellularLocation>
        <location evidence="1">Cell membrane</location>
        <topology evidence="1">Multi-pass membrane protein</topology>
    </subcellularLocation>
</comment>
<feature type="transmembrane region" description="Helical" evidence="7">
    <location>
        <begin position="441"/>
        <end position="468"/>
    </location>
</feature>
<dbReference type="Gene3D" id="1.20.1560.10">
    <property type="entry name" value="ABC transporter type 1, transmembrane domain"/>
    <property type="match status" value="1"/>
</dbReference>
<dbReference type="Pfam" id="PF00664">
    <property type="entry name" value="ABC_membrane"/>
    <property type="match status" value="1"/>
</dbReference>
<sequence length="801" mass="88468">MLDEARRGRVLPIWGDAPLPKDRDRDHRADHYSFGGVFKLVWRAWPFLYRYIEGRWASRALSGPAEAARDSHPTGYLYMPFLVTGLVAWLVLGAQTATSESAARWSLIGEGLFVAMAACAWATLATRNRLQAVFAIAGALAGFLATFLFWVTSEGYGPKFTALGTWAAYAAGWFVRFERRDGATVVSFRVGSHLLYYYLIDWVRKFVLALLTAIVADLLYKSILVGEPLSPLLAGIIGGSGMADGEAARLTTDQRLSLQWWWIGLALGAFLLERTGALALRYYSTWIQQMINQDLRVALVERWHKLSMRHHAEQRVGDAVYRIYQDSAQVTQVITRLVTAFSMITALVSAVFLLMFFDPFLALLAAGIGLPVLAWARWFSPRLRTRALVARERNSDLTSRIQEIFSGLRVIKAYGREDAEQARFEDESVVAFNAAFKARSLAALTMIVSFVLTGVVLLVGLYFMAVWAAERRPAAAAGLIGLVGLSFTVWNVQSFRWVQDKFFESAVDVRTLSREWTFAQDQAMGLHRVFDILDIEPDVQDKPDAIPMPPFETALAFEKVSFGYEPERPILSEVSFTATPGTITAIVGPTGSGKSTLMALALRLFDPEGGRITVDGRDIRDLQVESLRDNISIALQENILFGMSIADNIRYVVPDASRDEVEAAARVACAHDFIMALPEGYDTVLGDRGGRLSAGQRQRLSIARAVIKDAPILILDEPTAALDAATEHQVLKNLHDWGQGRAIFIVTHRLSTIRQADQILYLSGGKVCEAGSHAELMQMAGGGYRKLVTAESEPALAGAAE</sequence>
<evidence type="ECO:0000259" key="9">
    <source>
        <dbReference type="PROSITE" id="PS50929"/>
    </source>
</evidence>
<dbReference type="Gene3D" id="3.40.50.300">
    <property type="entry name" value="P-loop containing nucleotide triphosphate hydrolases"/>
    <property type="match status" value="1"/>
</dbReference>
<evidence type="ECO:0000256" key="6">
    <source>
        <dbReference type="ARBA" id="ARBA00023136"/>
    </source>
</evidence>
<dbReference type="RefSeq" id="WP_377282363.1">
    <property type="nucleotide sequence ID" value="NZ_JBHRSI010000006.1"/>
</dbReference>
<keyword evidence="4 10" id="KW-0067">ATP-binding</keyword>
<keyword evidence="6 7" id="KW-0472">Membrane</keyword>